<evidence type="ECO:0000256" key="1">
    <source>
        <dbReference type="SAM" id="SignalP"/>
    </source>
</evidence>
<accession>A0A3G6T7A1</accession>
<dbReference type="NCBIfam" id="TIGR04131">
    <property type="entry name" value="Bac_Flav_CTERM"/>
    <property type="match status" value="1"/>
</dbReference>
<dbReference type="InterPro" id="IPR026341">
    <property type="entry name" value="T9SS_type_B"/>
</dbReference>
<dbReference type="Pfam" id="PF17517">
    <property type="entry name" value="IgGFc_binding"/>
    <property type="match status" value="1"/>
</dbReference>
<keyword evidence="1" id="KW-0732">Signal</keyword>
<dbReference type="InterPro" id="IPR035234">
    <property type="entry name" value="IgGFc-bd_N"/>
</dbReference>
<feature type="signal peptide" evidence="1">
    <location>
        <begin position="1"/>
        <end position="18"/>
    </location>
</feature>
<dbReference type="Proteomes" id="UP000271193">
    <property type="component" value="Chromosome"/>
</dbReference>
<proteinExistence type="predicted"/>
<organism evidence="3 4">
    <name type="scientific">Chryseobacterium bernardetii</name>
    <dbReference type="NCBI Taxonomy" id="1241978"/>
    <lineage>
        <taxon>Bacteria</taxon>
        <taxon>Pseudomonadati</taxon>
        <taxon>Bacteroidota</taxon>
        <taxon>Flavobacteriia</taxon>
        <taxon>Flavobacteriales</taxon>
        <taxon>Weeksellaceae</taxon>
        <taxon>Chryseobacterium group</taxon>
        <taxon>Chryseobacterium</taxon>
    </lineage>
</organism>
<sequence length="1114" mass="118652">MKKILLAFCTFFCLLINAQLDTEHWFAPMSASNLLGTPKGYLYLSTNETVPFAVQISNNNNVIATVQLSKGNPVIQSISNNMMIASASSSLFTPVSMGLHVKGNKKFFASYRFVVKDQAEFITSKGLAGLGKNFFVGVAPNTSAKPYVNSTIGITATEDNTTVTLSGYNQNVVFSDLVSAPSRTFTINKGKSYIIEAQSDLNPNNLKGLVGAKIVADKPISVTNGNFNSIYTTKNSTNVDVLMDQAVPVERLGKDFVMVKGNGPANSGMEAALVIATVNNTKLTVNGNLLNAVTLNAGDHYLVQGTNYVSQANGNYNMSISANNNVYVYQLLAGTSTGNVYATGGMNFIPPLSCFLPTEINEIASINEIGTDSFNARLNIITQAGATVTVNGNPITAYGPAPVTGNINWVTYSIPNVTGNVTVKSTKPVTAGIAAGDGAVGYGGYFAGFSSIPVITKTGDCYNGVLLQVEPGYDVYKWYRNGVEIVGATTPAINPDSYGSGIYTCEITKSSCEKRLTAEYDYTTCPPITTTTYDIGSCSTQVITPAFSSSTQTVVPANTNIIVQPTHGSVSINPATGLITYTPNAGMTTDFTDTFTYYIQGNGTPATFEYFKIIVNTHVLKVTNDVMFSCADTNGNGTYNLKTASITTTPGTTIAYFTNANLTGPIANPLNYTGPAGNVYANVTSYGCSQVATITLNTFPRPVINTANFNANNCGDAADGSAHVNFNNVTPQIVANSAIFTVSYYLNQADAIAGNSNTLPANWAYTANTTVYVRATGNTGSCPAVLGQINFTIGNKVPLITNIAQADVCDNDINGSEAINLNDYKGLFTIDPAVVLSFYASAADAQSGTNPISASQTLTSSGGIYYVRFQSNTACANTGTLTLILKIPKKSTTLQDHTICSTDKILLDAGPGFSSYLWSNGATTSSISASAGNYYVDLGFNGCVYRQYVKVNTAQSPVISKIEVSGTTATVYVTGGTPPYRYSLNGFDYQSSNIFTGLSRGTHTVYVLGSDGCRYVTKNFLIVNIINTITPNGDGINDVLNYSELGIKQNVSIEVSDRYGNPVYKSSDKNYIWDGKSNGRSLPTGTYWYVIKWIEPDTQLPVSYSGWLLIKNRE</sequence>
<dbReference type="PANTHER" id="PTHR46534">
    <property type="entry name" value="IGGFC_BINDING DOMAIN-CONTAINING PROTEIN"/>
    <property type="match status" value="1"/>
</dbReference>
<name>A0A3G6T7A1_9FLAO</name>
<gene>
    <name evidence="3" type="ORF">EG339_03525</name>
</gene>
<dbReference type="PANTHER" id="PTHR46534:SF1">
    <property type="entry name" value="IGGFC-BINDING PROTEIN N-TERMINAL DOMAIN-CONTAINING PROTEIN"/>
    <property type="match status" value="1"/>
</dbReference>
<feature type="domain" description="IgGFc-binding protein N-terminal" evidence="2">
    <location>
        <begin position="129"/>
        <end position="432"/>
    </location>
</feature>
<feature type="chain" id="PRO_5018137827" evidence="1">
    <location>
        <begin position="19"/>
        <end position="1114"/>
    </location>
</feature>
<evidence type="ECO:0000313" key="4">
    <source>
        <dbReference type="Proteomes" id="UP000271193"/>
    </source>
</evidence>
<dbReference type="Pfam" id="PF13585">
    <property type="entry name" value="CHU_C"/>
    <property type="match status" value="1"/>
</dbReference>
<dbReference type="AlphaFoldDB" id="A0A3G6T7A1"/>
<protein>
    <submittedName>
        <fullName evidence="3">Gliding motility-associated C-terminal domain-containing protein</fullName>
    </submittedName>
</protein>
<dbReference type="EMBL" id="CP033932">
    <property type="protein sequence ID" value="AZB23759.1"/>
    <property type="molecule type" value="Genomic_DNA"/>
</dbReference>
<keyword evidence="4" id="KW-1185">Reference proteome</keyword>
<dbReference type="KEGG" id="cben:EG339_03525"/>
<reference evidence="4" key="1">
    <citation type="submission" date="2018-11" db="EMBL/GenBank/DDBJ databases">
        <title>Proposal to divide the Flavobacteriaceae and reorganize its genera based on Amino Acid Identity values calculated from whole genome sequences.</title>
        <authorList>
            <person name="Nicholson A.C."/>
            <person name="Gulvik C.A."/>
            <person name="Whitney A.M."/>
            <person name="Humrighouse B.W."/>
            <person name="Bell M."/>
            <person name="Holmes B."/>
            <person name="Steigerwalt A.G."/>
            <person name="Villarma A."/>
            <person name="Sheth M."/>
            <person name="Batra D."/>
            <person name="Pryor J."/>
            <person name="Bernardet J.-F."/>
            <person name="Hugo C."/>
            <person name="Kampfer P."/>
            <person name="Newman J."/>
            <person name="McQuiston J.R."/>
        </authorList>
    </citation>
    <scope>NUCLEOTIDE SEQUENCE [LARGE SCALE GENOMIC DNA]</scope>
    <source>
        <strain evidence="4">G0229</strain>
    </source>
</reference>
<evidence type="ECO:0000313" key="3">
    <source>
        <dbReference type="EMBL" id="AZB23759.1"/>
    </source>
</evidence>
<evidence type="ECO:0000259" key="2">
    <source>
        <dbReference type="Pfam" id="PF17517"/>
    </source>
</evidence>